<evidence type="ECO:0000313" key="16">
    <source>
        <dbReference type="EMBL" id="KAK5626417.1"/>
    </source>
</evidence>
<keyword evidence="7 11" id="KW-0804">Transcription</keyword>
<protein>
    <recommendedName>
        <fullName evidence="3 11">Mediator of RNA polymerase II transcription subunit 13</fullName>
    </recommendedName>
    <alternativeName>
        <fullName evidence="10 11">Mediator complex subunit 13</fullName>
    </alternativeName>
</protein>
<evidence type="ECO:0000256" key="5">
    <source>
        <dbReference type="ARBA" id="ARBA00023015"/>
    </source>
</evidence>
<feature type="compositionally biased region" description="Polar residues" evidence="12">
    <location>
        <begin position="1338"/>
        <end position="1353"/>
    </location>
</feature>
<evidence type="ECO:0000256" key="12">
    <source>
        <dbReference type="SAM" id="MobiDB-lite"/>
    </source>
</evidence>
<sequence length="1495" mass="163604">MLTTPRSIQNNISTITFAFYEPAASSSSTFFSSGGNEIEAAFRKDGYLAFLDASRRGLWCFRLVIKGKSSTDLVDAPNFERNVESAGFMLSITEEGTFEPAALVKHRFYGHNAANTPSSSSSSASSALDAAFRSAQSATTPSFPASVAEQDGKTVGSSDSKMSSSTSVRDVYECLLQASYSAITSCLSAKTGAVPLTSRTLLLPAVDQTECSTSTPILASLRIYLTTTGCLIVSMSHSFANSLITLSENITSQLPPLGVTVLAAPLGMFATCHLYTLTDATTTDASLGQSPDTQHRFRHDRDEGPWRNLCSRLIQSRAASLSAKATQKFVGLQRLRRKLVEQNSDGKRTPMMGTAPNIFWPANLCFCKALTNLSMNESEELLGSQLEKSFDPLTAARTWFSSSAEREAIISQKKKERDALAVQEVALPEQQVQISSSLSPLASHRPTQSGILGGTMYPTPPQGVIGITPSMDGTLSSPSNNLTAPTVAEIDTASHPPAELYGETWESAENKRERAGTSFESENLFGELGPDMFGDNDITEADFSFFDEQPDGNIDLTSLDLAAVPNANTTAGIDVSLTASQIAHDKIDPPHISASELTPTFAKPELRHARSSLVDEPRRPVSDMNQTSNTMIKRPASPFNPDTVYKRIRASLDNQKATRQNSLVYTNHNSIFDKVDFGPGLSLVNSKYEGSGRFDFSMNQSKTTRPSNLETPATTDYLRRHGKGRKNLKELPMAYGELLIRMRGSQNSASNRPSPQHLDAPHSDADDMSLMSDQDDSSYDSDEPPSPVKSSSVRRRRVDDDGDSLATSFKDLEMMDAAAPHLPFELSRNSKYEIDLPLAKYFADPEPAWVQYSLPDDQFIMAAQILTDQITASTLLSGVVTDSSLHSGVDRRRHLSNVTRNAIKELQQGFPTYFQPTTGYQLRSFIELPDVPLLGQPTRLQPRPTGSDHIKPSNIFQIPSPRFEMRRYESRLSVLPSSISFWESLGLSPTHGVKDISAICLFPNQEGVSDSISVFTDRMRSTYESFKLGSFSRLSTPSGDEDGLFPFDLEKEIISFGKTTSFLGPSLQSCASRVCKALSTVSAEQMNFLIFFVYTPDVPGSIVECCAAFNEIFEGYKRILTNKKLPFVNEMALQLIPQNLVASSSSVPMPSPSDLSKLALEIYDRCTIFGGAMPSPAIMLEQALPRMIDFKLNPTPSTSVLHENTCLHLGYAQSIDERWITVAWTDNRGSQQMTTSYCLGRKGKNIATPLADVIHEIWSTTRELISSWKVNWRIIVAKCGVMDIHEIELWSSLVQPDPKSGINLTLVTVDTDPSLQLLPPAAKIPNSAISVFYTTPGSTPQGATVSPEQSGNAPTPFRDNATTSGQTPGGDNNATDSDTDATLTDTTDQTWGVILSHRLQSSVSLIDPNPVLVSGYLVKRSGVRVEDPPIIMEVNIVHSENNPRAYEPLLREMLTYYRGLGTLARTRGMVDKDTDIRPWHIAAAEKGVRALYMLM</sequence>
<feature type="compositionally biased region" description="Polar residues" evidence="12">
    <location>
        <begin position="697"/>
        <end position="714"/>
    </location>
</feature>
<keyword evidence="6 11" id="KW-0010">Activator</keyword>
<dbReference type="GO" id="GO:0016592">
    <property type="term" value="C:mediator complex"/>
    <property type="evidence" value="ECO:0007669"/>
    <property type="project" value="InterPro"/>
</dbReference>
<dbReference type="GO" id="GO:0045944">
    <property type="term" value="P:positive regulation of transcription by RNA polymerase II"/>
    <property type="evidence" value="ECO:0007669"/>
    <property type="project" value="TreeGrafter"/>
</dbReference>
<comment type="similarity">
    <text evidence="2 11">Belongs to the Mediator complex subunit 13 family.</text>
</comment>
<name>A0AAN7Z1I9_9PEZI</name>
<feature type="region of interest" description="Disordered" evidence="12">
    <location>
        <begin position="692"/>
        <end position="730"/>
    </location>
</feature>
<feature type="domain" description="Mediator complex subunit Med13 C-terminal" evidence="13">
    <location>
        <begin position="1175"/>
        <end position="1484"/>
    </location>
</feature>
<gene>
    <name evidence="16" type="ORF">RRF57_002132</name>
</gene>
<feature type="domain" description="Mediator complex subunit Med13 N-terminal" evidence="14">
    <location>
        <begin position="10"/>
        <end position="367"/>
    </location>
</feature>
<dbReference type="PANTHER" id="PTHR48249:SF3">
    <property type="entry name" value="MEDIATOR OF RNA POLYMERASE II TRANSCRIPTION SUBUNIT 13"/>
    <property type="match status" value="1"/>
</dbReference>
<feature type="compositionally biased region" description="Polar residues" evidence="12">
    <location>
        <begin position="745"/>
        <end position="754"/>
    </location>
</feature>
<dbReference type="Proteomes" id="UP001305414">
    <property type="component" value="Unassembled WGS sequence"/>
</dbReference>
<evidence type="ECO:0000259" key="15">
    <source>
        <dbReference type="Pfam" id="PF18296"/>
    </source>
</evidence>
<comment type="caution">
    <text evidence="16">The sequence shown here is derived from an EMBL/GenBank/DDBJ whole genome shotgun (WGS) entry which is preliminary data.</text>
</comment>
<feature type="region of interest" description="Disordered" evidence="12">
    <location>
        <begin position="745"/>
        <end position="804"/>
    </location>
</feature>
<dbReference type="Pfam" id="PF06333">
    <property type="entry name" value="Med13_C"/>
    <property type="match status" value="1"/>
</dbReference>
<dbReference type="InterPro" id="IPR021643">
    <property type="entry name" value="Mediator_Med13_N"/>
</dbReference>
<dbReference type="InterPro" id="IPR041285">
    <property type="entry name" value="MID_MedPIWI"/>
</dbReference>
<evidence type="ECO:0000256" key="8">
    <source>
        <dbReference type="ARBA" id="ARBA00023242"/>
    </source>
</evidence>
<organism evidence="16 17">
    <name type="scientific">Xylaria bambusicola</name>
    <dbReference type="NCBI Taxonomy" id="326684"/>
    <lineage>
        <taxon>Eukaryota</taxon>
        <taxon>Fungi</taxon>
        <taxon>Dikarya</taxon>
        <taxon>Ascomycota</taxon>
        <taxon>Pezizomycotina</taxon>
        <taxon>Sordariomycetes</taxon>
        <taxon>Xylariomycetidae</taxon>
        <taxon>Xylariales</taxon>
        <taxon>Xylariaceae</taxon>
        <taxon>Xylaria</taxon>
    </lineage>
</organism>
<feature type="domain" description="MID" evidence="15">
    <location>
        <begin position="994"/>
        <end position="1166"/>
    </location>
</feature>
<keyword evidence="4 11" id="KW-0678">Repressor</keyword>
<evidence type="ECO:0000256" key="4">
    <source>
        <dbReference type="ARBA" id="ARBA00022491"/>
    </source>
</evidence>
<dbReference type="Pfam" id="PF11597">
    <property type="entry name" value="Med13_N"/>
    <property type="match status" value="1"/>
</dbReference>
<accession>A0AAN7Z1I9</accession>
<evidence type="ECO:0000256" key="7">
    <source>
        <dbReference type="ARBA" id="ARBA00023163"/>
    </source>
</evidence>
<evidence type="ECO:0000256" key="9">
    <source>
        <dbReference type="ARBA" id="ARBA00025661"/>
    </source>
</evidence>
<feature type="compositionally biased region" description="Basic and acidic residues" evidence="12">
    <location>
        <begin position="610"/>
        <end position="621"/>
    </location>
</feature>
<proteinExistence type="inferred from homology"/>
<comment type="subunit">
    <text evidence="11">Component of the SRB8-11 complex, which itself associates with the Mediator complex.</text>
</comment>
<feature type="region of interest" description="Disordered" evidence="12">
    <location>
        <begin position="610"/>
        <end position="640"/>
    </location>
</feature>
<dbReference type="EMBL" id="JAWHQM010000003">
    <property type="protein sequence ID" value="KAK5626417.1"/>
    <property type="molecule type" value="Genomic_DNA"/>
</dbReference>
<evidence type="ECO:0000256" key="6">
    <source>
        <dbReference type="ARBA" id="ARBA00023159"/>
    </source>
</evidence>
<evidence type="ECO:0000259" key="14">
    <source>
        <dbReference type="Pfam" id="PF11597"/>
    </source>
</evidence>
<feature type="compositionally biased region" description="Acidic residues" evidence="12">
    <location>
        <begin position="773"/>
        <end position="783"/>
    </location>
</feature>
<reference evidence="16 17" key="1">
    <citation type="submission" date="2023-10" db="EMBL/GenBank/DDBJ databases">
        <title>Draft genome sequence of Xylaria bambusicola isolate GMP-LS, the root and basal stem rot pathogen of sugarcane in Indonesia.</title>
        <authorList>
            <person name="Selvaraj P."/>
            <person name="Muralishankar V."/>
            <person name="Muruganantham S."/>
            <person name="Sp S."/>
            <person name="Haryani S."/>
            <person name="Lau K.J.X."/>
            <person name="Naqvi N.I."/>
        </authorList>
    </citation>
    <scope>NUCLEOTIDE SEQUENCE [LARGE SCALE GENOMIC DNA]</scope>
    <source>
        <strain evidence="16">GMP-LS</strain>
    </source>
</reference>
<dbReference type="GO" id="GO:0003713">
    <property type="term" value="F:transcription coactivator activity"/>
    <property type="evidence" value="ECO:0007669"/>
    <property type="project" value="TreeGrafter"/>
</dbReference>
<evidence type="ECO:0000256" key="11">
    <source>
        <dbReference type="RuleBase" id="RU364134"/>
    </source>
</evidence>
<dbReference type="PANTHER" id="PTHR48249">
    <property type="entry name" value="MEDIATOR OF RNA POLYMERASE II TRANSCRIPTION SUBUNIT 13"/>
    <property type="match status" value="1"/>
</dbReference>
<keyword evidence="5 11" id="KW-0805">Transcription regulation</keyword>
<dbReference type="Pfam" id="PF18296">
    <property type="entry name" value="MID_MedPIWI"/>
    <property type="match status" value="1"/>
</dbReference>
<feature type="compositionally biased region" description="Polar residues" evidence="12">
    <location>
        <begin position="1360"/>
        <end position="1370"/>
    </location>
</feature>
<keyword evidence="17" id="KW-1185">Reference proteome</keyword>
<feature type="compositionally biased region" description="Low complexity" evidence="12">
    <location>
        <begin position="1371"/>
        <end position="1384"/>
    </location>
</feature>
<dbReference type="InterPro" id="IPR009401">
    <property type="entry name" value="Med13_C"/>
</dbReference>
<feature type="region of interest" description="Disordered" evidence="12">
    <location>
        <begin position="1338"/>
        <end position="1384"/>
    </location>
</feature>
<keyword evidence="8 11" id="KW-0539">Nucleus</keyword>
<evidence type="ECO:0000256" key="1">
    <source>
        <dbReference type="ARBA" id="ARBA00004123"/>
    </source>
</evidence>
<evidence type="ECO:0000256" key="3">
    <source>
        <dbReference type="ARBA" id="ARBA00019618"/>
    </source>
</evidence>
<comment type="subcellular location">
    <subcellularLocation>
        <location evidence="1 11">Nucleus</location>
    </subcellularLocation>
</comment>
<evidence type="ECO:0000313" key="17">
    <source>
        <dbReference type="Proteomes" id="UP001305414"/>
    </source>
</evidence>
<feature type="region of interest" description="Disordered" evidence="12">
    <location>
        <begin position="142"/>
        <end position="164"/>
    </location>
</feature>
<evidence type="ECO:0000256" key="2">
    <source>
        <dbReference type="ARBA" id="ARBA00009354"/>
    </source>
</evidence>
<evidence type="ECO:0000256" key="10">
    <source>
        <dbReference type="ARBA" id="ARBA00032008"/>
    </source>
</evidence>
<comment type="function">
    <text evidence="9 11">Component of the SRB8-11 complex. The SRB8-11 complex is a regulatory module of the Mediator complex which is itself involved in regulation of basal and activated RNA polymerase II-dependent transcription. The SRB8-11 complex may be involved in the transcriptional repression of a subset of genes regulated by Mediator. It may inhibit the association of the Mediator complex with RNA polymerase II to form the holoenzyme complex.</text>
</comment>
<evidence type="ECO:0000259" key="13">
    <source>
        <dbReference type="Pfam" id="PF06333"/>
    </source>
</evidence>
<dbReference type="InterPro" id="IPR051139">
    <property type="entry name" value="Mediator_complx_sub13"/>
</dbReference>